<feature type="transmembrane region" description="Helical" evidence="1">
    <location>
        <begin position="40"/>
        <end position="64"/>
    </location>
</feature>
<evidence type="ECO:0000256" key="1">
    <source>
        <dbReference type="SAM" id="Phobius"/>
    </source>
</evidence>
<accession>V6J3G0</accession>
<reference evidence="2 3" key="1">
    <citation type="journal article" date="2013" name="Genome Announc.">
        <title>Genome Sequence of Sporolactobacillus laevolacticus DSM442, an Efficient Polymer-Grade D-Lactate Producer from Agricultural Waste Cottonseed as a Nitrogen Source.</title>
        <authorList>
            <person name="Wang H."/>
            <person name="Wang L."/>
            <person name="Ju J."/>
            <person name="Yu B."/>
            <person name="Ma Y."/>
        </authorList>
    </citation>
    <scope>NUCLEOTIDE SEQUENCE [LARGE SCALE GENOMIC DNA]</scope>
    <source>
        <strain evidence="2 3">DSM 442</strain>
    </source>
</reference>
<protein>
    <submittedName>
        <fullName evidence="2">Uncharacterized protein</fullName>
    </submittedName>
</protein>
<dbReference type="Proteomes" id="UP000018296">
    <property type="component" value="Unassembled WGS sequence"/>
</dbReference>
<evidence type="ECO:0000313" key="2">
    <source>
        <dbReference type="EMBL" id="EST13691.1"/>
    </source>
</evidence>
<gene>
    <name evidence="2" type="ORF">P343_01530</name>
</gene>
<keyword evidence="1" id="KW-1133">Transmembrane helix</keyword>
<dbReference type="AlphaFoldDB" id="V6J3G0"/>
<dbReference type="EMBL" id="AWTC01000001">
    <property type="protein sequence ID" value="EST13691.1"/>
    <property type="molecule type" value="Genomic_DNA"/>
</dbReference>
<keyword evidence="1" id="KW-0472">Membrane</keyword>
<proteinExistence type="predicted"/>
<organism evidence="2 3">
    <name type="scientific">Sporolactobacillus laevolacticus DSM 442</name>
    <dbReference type="NCBI Taxonomy" id="1395513"/>
    <lineage>
        <taxon>Bacteria</taxon>
        <taxon>Bacillati</taxon>
        <taxon>Bacillota</taxon>
        <taxon>Bacilli</taxon>
        <taxon>Bacillales</taxon>
        <taxon>Sporolactobacillaceae</taxon>
        <taxon>Sporolactobacillus</taxon>
    </lineage>
</organism>
<name>V6J3G0_9BACL</name>
<keyword evidence="3" id="KW-1185">Reference proteome</keyword>
<sequence length="70" mass="8325">MKKSREYFQAHHKIAYLVNLIIMIIFVWPVPYYLFGNSRFGYILGIVLAIIVVNIVGAFWYPWFVIKSKK</sequence>
<evidence type="ECO:0000313" key="3">
    <source>
        <dbReference type="Proteomes" id="UP000018296"/>
    </source>
</evidence>
<feature type="transmembrane region" description="Helical" evidence="1">
    <location>
        <begin position="14"/>
        <end position="34"/>
    </location>
</feature>
<comment type="caution">
    <text evidence="2">The sequence shown here is derived from an EMBL/GenBank/DDBJ whole genome shotgun (WGS) entry which is preliminary data.</text>
</comment>
<keyword evidence="1" id="KW-0812">Transmembrane</keyword>